<name>A0A8J6N0G3_9DELT</name>
<dbReference type="Pfam" id="PF00512">
    <property type="entry name" value="HisKA"/>
    <property type="match status" value="1"/>
</dbReference>
<comment type="catalytic activity">
    <reaction evidence="1">
        <text>ATP + protein L-histidine = ADP + protein N-phospho-L-histidine.</text>
        <dbReference type="EC" id="2.7.13.3"/>
    </reaction>
</comment>
<evidence type="ECO:0000256" key="4">
    <source>
        <dbReference type="ARBA" id="ARBA00022679"/>
    </source>
</evidence>
<dbReference type="PANTHER" id="PTHR43711:SF1">
    <property type="entry name" value="HISTIDINE KINASE 1"/>
    <property type="match status" value="1"/>
</dbReference>
<dbReference type="Pfam" id="PF02518">
    <property type="entry name" value="HATPase_c"/>
    <property type="match status" value="1"/>
</dbReference>
<dbReference type="FunFam" id="3.30.565.10:FF:000006">
    <property type="entry name" value="Sensor histidine kinase WalK"/>
    <property type="match status" value="1"/>
</dbReference>
<evidence type="ECO:0000313" key="8">
    <source>
        <dbReference type="EMBL" id="MBC8177836.1"/>
    </source>
</evidence>
<dbReference type="PANTHER" id="PTHR43711">
    <property type="entry name" value="TWO-COMPONENT HISTIDINE KINASE"/>
    <property type="match status" value="1"/>
</dbReference>
<evidence type="ECO:0000313" key="9">
    <source>
        <dbReference type="Proteomes" id="UP000650524"/>
    </source>
</evidence>
<dbReference type="EMBL" id="JACNJD010000238">
    <property type="protein sequence ID" value="MBC8177836.1"/>
    <property type="molecule type" value="Genomic_DNA"/>
</dbReference>
<dbReference type="GO" id="GO:0000155">
    <property type="term" value="F:phosphorelay sensor kinase activity"/>
    <property type="evidence" value="ECO:0007669"/>
    <property type="project" value="InterPro"/>
</dbReference>
<dbReference type="SUPFAM" id="SSF55781">
    <property type="entry name" value="GAF domain-like"/>
    <property type="match status" value="1"/>
</dbReference>
<dbReference type="CDD" id="cd00082">
    <property type="entry name" value="HisKA"/>
    <property type="match status" value="1"/>
</dbReference>
<gene>
    <name evidence="8" type="ORF">H8E19_10565</name>
</gene>
<evidence type="ECO:0000256" key="3">
    <source>
        <dbReference type="ARBA" id="ARBA00022553"/>
    </source>
</evidence>
<keyword evidence="3" id="KW-0597">Phosphoprotein</keyword>
<keyword evidence="4" id="KW-0808">Transferase</keyword>
<dbReference type="PRINTS" id="PR00344">
    <property type="entry name" value="BCTRLSENSOR"/>
</dbReference>
<dbReference type="Proteomes" id="UP000650524">
    <property type="component" value="Unassembled WGS sequence"/>
</dbReference>
<dbReference type="InterPro" id="IPR003594">
    <property type="entry name" value="HATPase_dom"/>
</dbReference>
<organism evidence="8 9">
    <name type="scientific">Candidatus Desulfacyla euxinica</name>
    <dbReference type="NCBI Taxonomy" id="2841693"/>
    <lineage>
        <taxon>Bacteria</taxon>
        <taxon>Deltaproteobacteria</taxon>
        <taxon>Candidatus Desulfacyla</taxon>
    </lineage>
</organism>
<dbReference type="SMART" id="SM00387">
    <property type="entry name" value="HATPase_c"/>
    <property type="match status" value="1"/>
</dbReference>
<dbReference type="InterPro" id="IPR050736">
    <property type="entry name" value="Sensor_HK_Regulatory"/>
</dbReference>
<evidence type="ECO:0000256" key="2">
    <source>
        <dbReference type="ARBA" id="ARBA00012438"/>
    </source>
</evidence>
<dbReference type="Gene3D" id="3.30.450.40">
    <property type="match status" value="1"/>
</dbReference>
<dbReference type="CDD" id="cd00075">
    <property type="entry name" value="HATPase"/>
    <property type="match status" value="1"/>
</dbReference>
<accession>A0A8J6N0G3</accession>
<proteinExistence type="predicted"/>
<dbReference type="InterPro" id="IPR005467">
    <property type="entry name" value="His_kinase_dom"/>
</dbReference>
<dbReference type="AlphaFoldDB" id="A0A8J6N0G3"/>
<dbReference type="InterPro" id="IPR036890">
    <property type="entry name" value="HATPase_C_sf"/>
</dbReference>
<dbReference type="SMART" id="SM00388">
    <property type="entry name" value="HisKA"/>
    <property type="match status" value="1"/>
</dbReference>
<protein>
    <recommendedName>
        <fullName evidence="2">histidine kinase</fullName>
        <ecNumber evidence="2">2.7.13.3</ecNumber>
    </recommendedName>
</protein>
<keyword evidence="5 8" id="KW-0418">Kinase</keyword>
<dbReference type="Gene3D" id="3.30.565.10">
    <property type="entry name" value="Histidine kinase-like ATPase, C-terminal domain"/>
    <property type="match status" value="1"/>
</dbReference>
<dbReference type="InterPro" id="IPR003661">
    <property type="entry name" value="HisK_dim/P_dom"/>
</dbReference>
<dbReference type="InterPro" id="IPR029016">
    <property type="entry name" value="GAF-like_dom_sf"/>
</dbReference>
<dbReference type="InterPro" id="IPR036097">
    <property type="entry name" value="HisK_dim/P_sf"/>
</dbReference>
<dbReference type="Gene3D" id="1.10.287.130">
    <property type="match status" value="1"/>
</dbReference>
<dbReference type="SUPFAM" id="SSF47384">
    <property type="entry name" value="Homodimeric domain of signal transducing histidine kinase"/>
    <property type="match status" value="1"/>
</dbReference>
<dbReference type="PROSITE" id="PS50109">
    <property type="entry name" value="HIS_KIN"/>
    <property type="match status" value="1"/>
</dbReference>
<reference evidence="8 9" key="1">
    <citation type="submission" date="2020-08" db="EMBL/GenBank/DDBJ databases">
        <title>Bridging the membrane lipid divide: bacteria of the FCB group superphylum have the potential to synthesize archaeal ether lipids.</title>
        <authorList>
            <person name="Villanueva L."/>
            <person name="Von Meijenfeldt F.A.B."/>
            <person name="Westbye A.B."/>
            <person name="Yadav S."/>
            <person name="Hopmans E.C."/>
            <person name="Dutilh B.E."/>
            <person name="Sinninghe Damste J.S."/>
        </authorList>
    </citation>
    <scope>NUCLEOTIDE SEQUENCE [LARGE SCALE GENOMIC DNA]</scope>
    <source>
        <strain evidence="8">NIOZ-UU27</strain>
    </source>
</reference>
<dbReference type="Pfam" id="PF13185">
    <property type="entry name" value="GAF_2"/>
    <property type="match status" value="1"/>
</dbReference>
<evidence type="ECO:0000256" key="5">
    <source>
        <dbReference type="ARBA" id="ARBA00022777"/>
    </source>
</evidence>
<evidence type="ECO:0000256" key="1">
    <source>
        <dbReference type="ARBA" id="ARBA00000085"/>
    </source>
</evidence>
<evidence type="ECO:0000256" key="6">
    <source>
        <dbReference type="ARBA" id="ARBA00023012"/>
    </source>
</evidence>
<dbReference type="InterPro" id="IPR003018">
    <property type="entry name" value="GAF"/>
</dbReference>
<keyword evidence="6" id="KW-0902">Two-component regulatory system</keyword>
<feature type="domain" description="Histidine kinase" evidence="7">
    <location>
        <begin position="186"/>
        <end position="405"/>
    </location>
</feature>
<dbReference type="InterPro" id="IPR004358">
    <property type="entry name" value="Sig_transdc_His_kin-like_C"/>
</dbReference>
<dbReference type="EC" id="2.7.13.3" evidence="2"/>
<dbReference type="SMART" id="SM00065">
    <property type="entry name" value="GAF"/>
    <property type="match status" value="1"/>
</dbReference>
<evidence type="ECO:0000259" key="7">
    <source>
        <dbReference type="PROSITE" id="PS50109"/>
    </source>
</evidence>
<dbReference type="SUPFAM" id="SSF55874">
    <property type="entry name" value="ATPase domain of HSP90 chaperone/DNA topoisomerase II/histidine kinase"/>
    <property type="match status" value="1"/>
</dbReference>
<comment type="caution">
    <text evidence="8">The sequence shown here is derived from an EMBL/GenBank/DDBJ whole genome shotgun (WGS) entry which is preliminary data.</text>
</comment>
<sequence length="411" mass="45282">MEINKDLENSLRRLELLNQVAKDITSTLGLEPRLGFVCQSIIDIMGVKGVSIRLLDQKTNRLELAFACGLSEEYVHKGPVEADKSLAKALEGTPHFVSDAPNDPGIQYPEEARREGLVSVLSLPLKGRTKVIGTLRLYTGEKRSFTRDEIDFLSALAAQGAISLENARSYDALEQQDKAKSDFIMMMTHELKAPLMAVQGLLDVMQKGYVGPLTEKQKELIGRIYRRIDSLTEVSTDLLDIYEWQTKRPDTQSIPLSMNVQIQRAVDLFKTSALEKGLAMDVDLPDQDLILMGSEDEVEKILNNLITNAIKYTPKGGNISLALSASGGSVVFMIKDTGIGINDEDIPKVFDDFFRSKGAKKIDPYGKGLGLPFVKQIVEGLGGTIRVKSEEGKGAEFILSFPPSDGFSTHE</sequence>